<reference evidence="11" key="1">
    <citation type="submission" date="2019-11" db="EMBL/GenBank/DDBJ databases">
        <authorList>
            <person name="Liu Y."/>
            <person name="Hou J."/>
            <person name="Li T.-Q."/>
            <person name="Guan C.-H."/>
            <person name="Wu X."/>
            <person name="Wu H.-Z."/>
            <person name="Ling F."/>
            <person name="Zhang R."/>
            <person name="Shi X.-G."/>
            <person name="Ren J.-P."/>
            <person name="Chen E.-F."/>
            <person name="Sun J.-M."/>
        </authorList>
    </citation>
    <scope>NUCLEOTIDE SEQUENCE</scope>
    <source>
        <strain evidence="11">Adult_tree_wgs_1</strain>
        <tissue evidence="11">Leaves</tissue>
    </source>
</reference>
<evidence type="ECO:0000313" key="11">
    <source>
        <dbReference type="EMBL" id="KAF7113554.1"/>
    </source>
</evidence>
<feature type="transmembrane region" description="Helical" evidence="10">
    <location>
        <begin position="36"/>
        <end position="58"/>
    </location>
</feature>
<dbReference type="EMBL" id="WJXA01000275">
    <property type="protein sequence ID" value="KAF7113554.1"/>
    <property type="molecule type" value="Genomic_DNA"/>
</dbReference>
<comment type="caution">
    <text evidence="11">The sequence shown here is derived from an EMBL/GenBank/DDBJ whole genome shotgun (WGS) entry which is preliminary data.</text>
</comment>
<evidence type="ECO:0000256" key="10">
    <source>
        <dbReference type="SAM" id="Phobius"/>
    </source>
</evidence>
<evidence type="ECO:0000256" key="6">
    <source>
        <dbReference type="ARBA" id="ARBA00022967"/>
    </source>
</evidence>
<evidence type="ECO:0000256" key="2">
    <source>
        <dbReference type="ARBA" id="ARBA00013242"/>
    </source>
</evidence>
<evidence type="ECO:0000256" key="4">
    <source>
        <dbReference type="ARBA" id="ARBA00022692"/>
    </source>
</evidence>
<keyword evidence="6" id="KW-1278">Translocase</keyword>
<feature type="transmembrane region" description="Helical" evidence="10">
    <location>
        <begin position="70"/>
        <end position="91"/>
    </location>
</feature>
<keyword evidence="12" id="KW-1185">Reference proteome</keyword>
<dbReference type="GO" id="GO:0009678">
    <property type="term" value="F:diphosphate hydrolysis-driven proton transmembrane transporter activity"/>
    <property type="evidence" value="ECO:0007669"/>
    <property type="project" value="UniProtKB-EC"/>
</dbReference>
<dbReference type="GO" id="GO:0012505">
    <property type="term" value="C:endomembrane system"/>
    <property type="evidence" value="ECO:0007669"/>
    <property type="project" value="UniProtKB-SubCell"/>
</dbReference>
<evidence type="ECO:0000256" key="1">
    <source>
        <dbReference type="ARBA" id="ARBA00004127"/>
    </source>
</evidence>
<keyword evidence="8" id="KW-0406">Ion transport</keyword>
<dbReference type="GO" id="GO:0004427">
    <property type="term" value="F:inorganic diphosphate phosphatase activity"/>
    <property type="evidence" value="ECO:0007669"/>
    <property type="project" value="InterPro"/>
</dbReference>
<dbReference type="EC" id="7.1.3.1" evidence="2"/>
<proteinExistence type="predicted"/>
<keyword evidence="3" id="KW-0813">Transport</keyword>
<keyword evidence="5" id="KW-0460">Magnesium</keyword>
<comment type="subcellular location">
    <subcellularLocation>
        <location evidence="1">Endomembrane system</location>
        <topology evidence="1">Multi-pass membrane protein</topology>
    </subcellularLocation>
</comment>
<dbReference type="AlphaFoldDB" id="A0A834L4Z3"/>
<sequence length="96" mass="10729">MAITVQHQFLFRSQENLTGLRRLNTHLAGHDFQGEVVFMVAFHVLILVLHGFVDGFSTKSWHCAYHRTRMCMTALSSALFGTISFLCGAVTSEVPS</sequence>
<evidence type="ECO:0000256" key="8">
    <source>
        <dbReference type="ARBA" id="ARBA00023065"/>
    </source>
</evidence>
<gene>
    <name evidence="11" type="ORF">RHSIM_RhsimUnG0114400</name>
</gene>
<evidence type="ECO:0000256" key="9">
    <source>
        <dbReference type="ARBA" id="ARBA00023136"/>
    </source>
</evidence>
<keyword evidence="4 10" id="KW-0812">Transmembrane</keyword>
<evidence type="ECO:0000256" key="7">
    <source>
        <dbReference type="ARBA" id="ARBA00022989"/>
    </source>
</evidence>
<dbReference type="GO" id="GO:0016020">
    <property type="term" value="C:membrane"/>
    <property type="evidence" value="ECO:0007669"/>
    <property type="project" value="InterPro"/>
</dbReference>
<keyword evidence="7 10" id="KW-1133">Transmembrane helix</keyword>
<keyword evidence="9 10" id="KW-0472">Membrane</keyword>
<name>A0A834L4Z3_RHOSS</name>
<evidence type="ECO:0000256" key="5">
    <source>
        <dbReference type="ARBA" id="ARBA00022842"/>
    </source>
</evidence>
<dbReference type="Proteomes" id="UP000626092">
    <property type="component" value="Unassembled WGS sequence"/>
</dbReference>
<accession>A0A834L4Z3</accession>
<evidence type="ECO:0000256" key="3">
    <source>
        <dbReference type="ARBA" id="ARBA00022448"/>
    </source>
</evidence>
<protein>
    <recommendedName>
        <fullName evidence="2">H(+)-exporting diphosphatase</fullName>
        <ecNumber evidence="2">7.1.3.1</ecNumber>
    </recommendedName>
</protein>
<dbReference type="InterPro" id="IPR004131">
    <property type="entry name" value="PPase-energised_H-pump"/>
</dbReference>
<dbReference type="PANTHER" id="PTHR31998">
    <property type="entry name" value="K(+)-INSENSITIVE PYROPHOSPHATE-ENERGIZED PROTON PUMP"/>
    <property type="match status" value="1"/>
</dbReference>
<evidence type="ECO:0000313" key="12">
    <source>
        <dbReference type="Proteomes" id="UP000626092"/>
    </source>
</evidence>
<organism evidence="11 12">
    <name type="scientific">Rhododendron simsii</name>
    <name type="common">Sims's rhododendron</name>
    <dbReference type="NCBI Taxonomy" id="118357"/>
    <lineage>
        <taxon>Eukaryota</taxon>
        <taxon>Viridiplantae</taxon>
        <taxon>Streptophyta</taxon>
        <taxon>Embryophyta</taxon>
        <taxon>Tracheophyta</taxon>
        <taxon>Spermatophyta</taxon>
        <taxon>Magnoliopsida</taxon>
        <taxon>eudicotyledons</taxon>
        <taxon>Gunneridae</taxon>
        <taxon>Pentapetalae</taxon>
        <taxon>asterids</taxon>
        <taxon>Ericales</taxon>
        <taxon>Ericaceae</taxon>
        <taxon>Ericoideae</taxon>
        <taxon>Rhodoreae</taxon>
        <taxon>Rhododendron</taxon>
    </lineage>
</organism>